<feature type="transmembrane region" description="Helical" evidence="1">
    <location>
        <begin position="27"/>
        <end position="51"/>
    </location>
</feature>
<dbReference type="EMBL" id="BOMI01000082">
    <property type="protein sequence ID" value="GID75577.1"/>
    <property type="molecule type" value="Genomic_DNA"/>
</dbReference>
<keyword evidence="1" id="KW-0472">Membrane</keyword>
<reference evidence="2 3" key="1">
    <citation type="submission" date="2021-01" db="EMBL/GenBank/DDBJ databases">
        <title>Whole genome shotgun sequence of Actinoplanes deccanensis NBRC 13994.</title>
        <authorList>
            <person name="Komaki H."/>
            <person name="Tamura T."/>
        </authorList>
    </citation>
    <scope>NUCLEOTIDE SEQUENCE [LARGE SCALE GENOMIC DNA]</scope>
    <source>
        <strain evidence="2 3">NBRC 13994</strain>
    </source>
</reference>
<dbReference type="RefSeq" id="WP_203766202.1">
    <property type="nucleotide sequence ID" value="NZ_BAAABO010000016.1"/>
</dbReference>
<name>A0ABQ3Y6H3_9ACTN</name>
<evidence type="ECO:0000313" key="2">
    <source>
        <dbReference type="EMBL" id="GID75577.1"/>
    </source>
</evidence>
<comment type="caution">
    <text evidence="2">The sequence shown here is derived from an EMBL/GenBank/DDBJ whole genome shotgun (WGS) entry which is preliminary data.</text>
</comment>
<keyword evidence="1" id="KW-1133">Transmembrane helix</keyword>
<dbReference type="Proteomes" id="UP000609879">
    <property type="component" value="Unassembled WGS sequence"/>
</dbReference>
<evidence type="ECO:0000256" key="1">
    <source>
        <dbReference type="SAM" id="Phobius"/>
    </source>
</evidence>
<proteinExistence type="predicted"/>
<accession>A0ABQ3Y6H3</accession>
<keyword evidence="3" id="KW-1185">Reference proteome</keyword>
<gene>
    <name evidence="2" type="ORF">Ade02nite_42180</name>
</gene>
<sequence>MIYASTRLHETAGAKVFVDTTGRRKRLLVMSGVFAALAAAVYIGVVAMSFAQAPKADLPTKGTISTPTKAATAASER</sequence>
<keyword evidence="1" id="KW-0812">Transmembrane</keyword>
<evidence type="ECO:0000313" key="3">
    <source>
        <dbReference type="Proteomes" id="UP000609879"/>
    </source>
</evidence>
<protein>
    <submittedName>
        <fullName evidence="2">Uncharacterized protein</fullName>
    </submittedName>
</protein>
<organism evidence="2 3">
    <name type="scientific">Paractinoplanes deccanensis</name>
    <dbReference type="NCBI Taxonomy" id="113561"/>
    <lineage>
        <taxon>Bacteria</taxon>
        <taxon>Bacillati</taxon>
        <taxon>Actinomycetota</taxon>
        <taxon>Actinomycetes</taxon>
        <taxon>Micromonosporales</taxon>
        <taxon>Micromonosporaceae</taxon>
        <taxon>Paractinoplanes</taxon>
    </lineage>
</organism>